<comment type="caution">
    <text evidence="1">The sequence shown here is derived from an EMBL/GenBank/DDBJ whole genome shotgun (WGS) entry which is preliminary data.</text>
</comment>
<dbReference type="Proteomes" id="UP000289886">
    <property type="component" value="Unassembled WGS sequence"/>
</dbReference>
<evidence type="ECO:0000313" key="1">
    <source>
        <dbReference type="EMBL" id="RXM37052.1"/>
    </source>
</evidence>
<name>A0A444UPG2_ACIRT</name>
<dbReference type="EMBL" id="SCEB01214131">
    <property type="protein sequence ID" value="RXM37052.1"/>
    <property type="molecule type" value="Genomic_DNA"/>
</dbReference>
<sequence>MWRSRSPRRMVKCGYASTTAICTSQPIHSVPVTSLDWEMTWEDWRRLQHGQNHEGVVGPVGHTTSPFRSAAVMVGGLVWTTGTVAVHGPNQHEGGGISHSALEPGSRALQQNRPWSGCQCVANLQRYNI</sequence>
<gene>
    <name evidence="1" type="ORF">EOD39_3219</name>
</gene>
<evidence type="ECO:0000313" key="2">
    <source>
        <dbReference type="Proteomes" id="UP000289886"/>
    </source>
</evidence>
<organism evidence="1 2">
    <name type="scientific">Acipenser ruthenus</name>
    <name type="common">Sterlet sturgeon</name>
    <dbReference type="NCBI Taxonomy" id="7906"/>
    <lineage>
        <taxon>Eukaryota</taxon>
        <taxon>Metazoa</taxon>
        <taxon>Chordata</taxon>
        <taxon>Craniata</taxon>
        <taxon>Vertebrata</taxon>
        <taxon>Euteleostomi</taxon>
        <taxon>Actinopterygii</taxon>
        <taxon>Chondrostei</taxon>
        <taxon>Acipenseriformes</taxon>
        <taxon>Acipenseridae</taxon>
        <taxon>Acipenser</taxon>
    </lineage>
</organism>
<protein>
    <submittedName>
        <fullName evidence="1">Uncharacterized protein</fullName>
    </submittedName>
</protein>
<keyword evidence="2" id="KW-1185">Reference proteome</keyword>
<dbReference type="AlphaFoldDB" id="A0A444UPG2"/>
<proteinExistence type="predicted"/>
<reference evidence="1 2" key="1">
    <citation type="submission" date="2019-01" db="EMBL/GenBank/DDBJ databases">
        <title>Draft Genome and Complete Hox-Cluster Characterization of the Sterlet Sturgeon (Acipenser ruthenus).</title>
        <authorList>
            <person name="Wei Q."/>
        </authorList>
    </citation>
    <scope>NUCLEOTIDE SEQUENCE [LARGE SCALE GENOMIC DNA]</scope>
    <source>
        <strain evidence="1">WHYD16114868_AA</strain>
        <tissue evidence="1">Blood</tissue>
    </source>
</reference>
<accession>A0A444UPG2</accession>